<evidence type="ECO:0000256" key="2">
    <source>
        <dbReference type="ARBA" id="ARBA00022763"/>
    </source>
</evidence>
<dbReference type="EMBL" id="AP014610">
    <property type="protein sequence ID" value="BBA17954.1"/>
    <property type="molecule type" value="Genomic_DNA"/>
</dbReference>
<dbReference type="SUPFAM" id="SSF50249">
    <property type="entry name" value="Nucleic acid-binding proteins"/>
    <property type="match status" value="1"/>
</dbReference>
<dbReference type="PANTHER" id="PTHR47964:SF1">
    <property type="entry name" value="ATP-DEPENDENT DNA HELICASE HOMOLOG RECG, CHLOROPLASTIC"/>
    <property type="match status" value="1"/>
</dbReference>
<gene>
    <name evidence="10" type="primary">recG</name>
    <name evidence="10" type="ORF">CPU2_471</name>
</gene>
<dbReference type="Gene3D" id="3.40.50.300">
    <property type="entry name" value="P-loop containing nucleotide triphosphate hydrolases"/>
    <property type="match status" value="2"/>
</dbReference>
<evidence type="ECO:0000313" key="11">
    <source>
        <dbReference type="Proteomes" id="UP000262607"/>
    </source>
</evidence>
<evidence type="ECO:0000259" key="9">
    <source>
        <dbReference type="PROSITE" id="PS51194"/>
    </source>
</evidence>
<dbReference type="InterPro" id="IPR014001">
    <property type="entry name" value="Helicase_ATP-bd"/>
</dbReference>
<keyword evidence="3 10" id="KW-0378">Hydrolase</keyword>
<dbReference type="InterPro" id="IPR001650">
    <property type="entry name" value="Helicase_C-like"/>
</dbReference>
<dbReference type="InterPro" id="IPR004365">
    <property type="entry name" value="NA-bd_OB_tRNA"/>
</dbReference>
<sequence>MDYINLKKMLHNILEKSIENLKGLSLKKAHLFNVELNIHTYEDFLFFYPKKYVNCPILEDISKLKFKEKTSKNIIQITGKITKIEEINYKNKKGKILIARLENKTGFIELVWYHKINFFKKNLKKDIPIIVYGNLKFFQKKIQIIHPNIQKFQLFKKKISIFPVYSISKKLKKNGINNFFIINLLKNLIEESKNNIEEVFFQDFIKKNLMHRKEALIQIHFPKSLEKLFQAQYRLKFEELFFFKLSLLFKKNRNTKLLYSYPFLKLGKNFYKFYKHFLPFSLTEDQKKVLKEIRNDLKKSIQMNRLLQGDVGCGKTIIAVLSMIIALDNGYQSCLMVPTEVLAIQHYFSIHKMVSLIGIRTALLTSSISIKKRKFIYRDLLTGRISILIGTHALIQKSVHFKNLGLAIIDEQQRFGVEQRAKILEKNKIPPHILIMTATPIPRTLSMTLYQDLNISIIKELPLDRKPIKTIHFWNKNKPKVFEIIKNQILKGRQIYIIYPTIEKSKKNEYKNLISGYKILKKEFPNLENKIGILHGRMNYQEKNIQMDRFLSGKNKIMVSTTVIEVGVDVPNASVILIENADYFGLSQLHQLRGRVGRGPYQSYCFLMTNEKISIESRFRIQVMCQTNDGLEISKKDLKLRGSGDLIKGTKQSGKSCLRIANLIQDYKLMKEVIPIAQNFFHKKPNFFLNHRVYKYYNKYLWKK</sequence>
<evidence type="ECO:0000256" key="3">
    <source>
        <dbReference type="ARBA" id="ARBA00022801"/>
    </source>
</evidence>
<dbReference type="EC" id="3.6.1.-" evidence="10"/>
<dbReference type="GO" id="GO:0003678">
    <property type="term" value="F:DNA helicase activity"/>
    <property type="evidence" value="ECO:0007669"/>
    <property type="project" value="TreeGrafter"/>
</dbReference>
<dbReference type="CDD" id="cd17992">
    <property type="entry name" value="DEXHc_RecG"/>
    <property type="match status" value="1"/>
</dbReference>
<dbReference type="CDD" id="cd04488">
    <property type="entry name" value="RecG_wedge_OBF"/>
    <property type="match status" value="1"/>
</dbReference>
<dbReference type="InterPro" id="IPR047112">
    <property type="entry name" value="RecG/Mfd"/>
</dbReference>
<dbReference type="Pfam" id="PF00271">
    <property type="entry name" value="Helicase_C"/>
    <property type="match status" value="1"/>
</dbReference>
<evidence type="ECO:0000256" key="5">
    <source>
        <dbReference type="ARBA" id="ARBA00022840"/>
    </source>
</evidence>
<dbReference type="Proteomes" id="UP000262607">
    <property type="component" value="Chromosome"/>
</dbReference>
<evidence type="ECO:0000256" key="4">
    <source>
        <dbReference type="ARBA" id="ARBA00022806"/>
    </source>
</evidence>
<proteinExistence type="predicted"/>
<dbReference type="Pfam" id="PF00270">
    <property type="entry name" value="DEAD"/>
    <property type="match status" value="1"/>
</dbReference>
<dbReference type="GO" id="GO:0003677">
    <property type="term" value="F:DNA binding"/>
    <property type="evidence" value="ECO:0007669"/>
    <property type="project" value="UniProtKB-KW"/>
</dbReference>
<keyword evidence="2" id="KW-0227">DNA damage</keyword>
<dbReference type="GO" id="GO:0006281">
    <property type="term" value="P:DNA repair"/>
    <property type="evidence" value="ECO:0007669"/>
    <property type="project" value="UniProtKB-KW"/>
</dbReference>
<evidence type="ECO:0000256" key="1">
    <source>
        <dbReference type="ARBA" id="ARBA00022741"/>
    </source>
</evidence>
<feature type="domain" description="Helicase ATP-binding" evidence="8">
    <location>
        <begin position="296"/>
        <end position="458"/>
    </location>
</feature>
<dbReference type="SMART" id="SM00487">
    <property type="entry name" value="DEXDc"/>
    <property type="match status" value="1"/>
</dbReference>
<dbReference type="PROSITE" id="PS51194">
    <property type="entry name" value="HELICASE_CTER"/>
    <property type="match status" value="1"/>
</dbReference>
<evidence type="ECO:0000313" key="10">
    <source>
        <dbReference type="EMBL" id="BBA17954.1"/>
    </source>
</evidence>
<reference evidence="10 11" key="1">
    <citation type="submission" date="2014-06" db="EMBL/GenBank/DDBJ databases">
        <title>Genome sequence of the intracellular symbiont Blattabacterium cuenoti, strain CPU2 from the wood feeding cockroach Cryptocercus punctulatus.</title>
        <authorList>
            <person name="Kinjo Y."/>
            <person name="Ohkuma M."/>
            <person name="Tokuda G."/>
        </authorList>
    </citation>
    <scope>NUCLEOTIDE SEQUENCE [LARGE SCALE GENOMIC DNA]</scope>
    <source>
        <strain evidence="10 11">CPU2</strain>
    </source>
</reference>
<dbReference type="PROSITE" id="PS51192">
    <property type="entry name" value="HELICASE_ATP_BIND_1"/>
    <property type="match status" value="1"/>
</dbReference>
<dbReference type="SUPFAM" id="SSF52540">
    <property type="entry name" value="P-loop containing nucleoside triphosphate hydrolases"/>
    <property type="match status" value="2"/>
</dbReference>
<keyword evidence="7" id="KW-0234">DNA repair</keyword>
<organism evidence="10 11">
    <name type="scientific">Blattabacterium punctulatus CPU2</name>
    <dbReference type="NCBI Taxonomy" id="1457032"/>
    <lineage>
        <taxon>Bacteria</taxon>
        <taxon>Pseudomonadati</taxon>
        <taxon>Bacteroidota</taxon>
        <taxon>Flavobacteriia</taxon>
        <taxon>Flavobacteriales</taxon>
        <taxon>Blattabacteriaceae</taxon>
        <taxon>Blattabacterium</taxon>
    </lineage>
</organism>
<dbReference type="AlphaFoldDB" id="A0AAD1CM72"/>
<keyword evidence="5" id="KW-0067">ATP-binding</keyword>
<keyword evidence="4 10" id="KW-0347">Helicase</keyword>
<dbReference type="Gene3D" id="2.40.50.140">
    <property type="entry name" value="Nucleic acid-binding proteins"/>
    <property type="match status" value="1"/>
</dbReference>
<evidence type="ECO:0000256" key="6">
    <source>
        <dbReference type="ARBA" id="ARBA00023125"/>
    </source>
</evidence>
<evidence type="ECO:0000256" key="7">
    <source>
        <dbReference type="ARBA" id="ARBA00023204"/>
    </source>
</evidence>
<dbReference type="InterPro" id="IPR012340">
    <property type="entry name" value="NA-bd_OB-fold"/>
</dbReference>
<name>A0AAD1CM72_9FLAO</name>
<dbReference type="Pfam" id="PF19833">
    <property type="entry name" value="RecG_dom3_C"/>
    <property type="match status" value="1"/>
</dbReference>
<dbReference type="GO" id="GO:0005524">
    <property type="term" value="F:ATP binding"/>
    <property type="evidence" value="ECO:0007669"/>
    <property type="project" value="UniProtKB-KW"/>
</dbReference>
<evidence type="ECO:0000259" key="8">
    <source>
        <dbReference type="PROSITE" id="PS51192"/>
    </source>
</evidence>
<keyword evidence="1" id="KW-0547">Nucleotide-binding</keyword>
<dbReference type="PANTHER" id="PTHR47964">
    <property type="entry name" value="ATP-DEPENDENT DNA HELICASE HOMOLOG RECG, CHLOROPLASTIC"/>
    <property type="match status" value="1"/>
</dbReference>
<dbReference type="GO" id="GO:0016787">
    <property type="term" value="F:hydrolase activity"/>
    <property type="evidence" value="ECO:0007669"/>
    <property type="project" value="UniProtKB-KW"/>
</dbReference>
<feature type="domain" description="Helicase C-terminal" evidence="9">
    <location>
        <begin position="477"/>
        <end position="639"/>
    </location>
</feature>
<dbReference type="InterPro" id="IPR027417">
    <property type="entry name" value="P-loop_NTPase"/>
</dbReference>
<protein>
    <submittedName>
        <fullName evidence="10">ATP-dependent DNA helicase RecG</fullName>
        <ecNumber evidence="10">3.6.1.-</ecNumber>
    </submittedName>
</protein>
<dbReference type="SMART" id="SM00490">
    <property type="entry name" value="HELICc"/>
    <property type="match status" value="1"/>
</dbReference>
<dbReference type="NCBIfam" id="NF008168">
    <property type="entry name" value="PRK10917.2-2"/>
    <property type="match status" value="1"/>
</dbReference>
<dbReference type="NCBIfam" id="NF008165">
    <property type="entry name" value="PRK10917.1-3"/>
    <property type="match status" value="1"/>
</dbReference>
<keyword evidence="6" id="KW-0238">DNA-binding</keyword>
<dbReference type="InterPro" id="IPR011545">
    <property type="entry name" value="DEAD/DEAH_box_helicase_dom"/>
</dbReference>
<dbReference type="Pfam" id="PF01336">
    <property type="entry name" value="tRNA_anti-codon"/>
    <property type="match status" value="1"/>
</dbReference>
<accession>A0AAD1CM72</accession>
<dbReference type="InterPro" id="IPR045562">
    <property type="entry name" value="RecG_dom3_C"/>
</dbReference>